<dbReference type="EMBL" id="CP021235">
    <property type="protein sequence ID" value="ARS34251.1"/>
    <property type="molecule type" value="Genomic_DNA"/>
</dbReference>
<dbReference type="GO" id="GO:0005886">
    <property type="term" value="C:plasma membrane"/>
    <property type="evidence" value="ECO:0007669"/>
    <property type="project" value="UniProtKB-SubCell"/>
</dbReference>
<name>A0A1X9YN52_9BACT</name>
<keyword evidence="3 6" id="KW-0812">Transmembrane</keyword>
<feature type="transmembrane region" description="Helical" evidence="6">
    <location>
        <begin position="129"/>
        <end position="147"/>
    </location>
</feature>
<dbReference type="RefSeq" id="WP_025604084.1">
    <property type="nucleotide sequence ID" value="NZ_CP021235.1"/>
</dbReference>
<evidence type="ECO:0000256" key="6">
    <source>
        <dbReference type="SAM" id="Phobius"/>
    </source>
</evidence>
<dbReference type="InterPro" id="IPR051791">
    <property type="entry name" value="Pra-immunoreactive"/>
</dbReference>
<gene>
    <name evidence="8" type="ORF">CA264_01680</name>
</gene>
<protein>
    <submittedName>
        <fullName evidence="8">RDD family protein</fullName>
    </submittedName>
</protein>
<dbReference type="InterPro" id="IPR010432">
    <property type="entry name" value="RDD"/>
</dbReference>
<evidence type="ECO:0000313" key="8">
    <source>
        <dbReference type="EMBL" id="ARS34251.1"/>
    </source>
</evidence>
<dbReference type="PANTHER" id="PTHR36115">
    <property type="entry name" value="PROLINE-RICH ANTIGEN HOMOLOG-RELATED"/>
    <property type="match status" value="1"/>
</dbReference>
<proteinExistence type="predicted"/>
<keyword evidence="2" id="KW-1003">Cell membrane</keyword>
<accession>A0A1X9YN52</accession>
<keyword evidence="9" id="KW-1185">Reference proteome</keyword>
<comment type="subcellular location">
    <subcellularLocation>
        <location evidence="1">Cell membrane</location>
        <topology evidence="1">Multi-pass membrane protein</topology>
    </subcellularLocation>
</comment>
<dbReference type="OrthoDB" id="9793824at2"/>
<dbReference type="AlphaFoldDB" id="A0A1X9YN52"/>
<keyword evidence="4 6" id="KW-1133">Transmembrane helix</keyword>
<evidence type="ECO:0000313" key="9">
    <source>
        <dbReference type="Proteomes" id="UP000266292"/>
    </source>
</evidence>
<evidence type="ECO:0000256" key="3">
    <source>
        <dbReference type="ARBA" id="ARBA00022692"/>
    </source>
</evidence>
<evidence type="ECO:0000256" key="2">
    <source>
        <dbReference type="ARBA" id="ARBA00022475"/>
    </source>
</evidence>
<sequence>MQTAYTLPNAPTIKRSALYGSLSIRFVSFLVDTTLLVFSYTFILYGLSSTPEQLYTWKDLSQDSFSLSEMLVAVKMLFLNPYFPIIHWAYYTLLESSQKQATIGKFTHGLKVTDLRGKRISFAQANLRYFSKLVSAVPLALGFLLMLTSRRHQMLHDYLARTLVVTD</sequence>
<evidence type="ECO:0000259" key="7">
    <source>
        <dbReference type="Pfam" id="PF06271"/>
    </source>
</evidence>
<feature type="transmembrane region" description="Helical" evidence="6">
    <location>
        <begin position="26"/>
        <end position="47"/>
    </location>
</feature>
<dbReference type="Proteomes" id="UP000266292">
    <property type="component" value="Chromosome"/>
</dbReference>
<feature type="transmembrane region" description="Helical" evidence="6">
    <location>
        <begin position="67"/>
        <end position="90"/>
    </location>
</feature>
<evidence type="ECO:0000256" key="5">
    <source>
        <dbReference type="ARBA" id="ARBA00023136"/>
    </source>
</evidence>
<evidence type="ECO:0000256" key="4">
    <source>
        <dbReference type="ARBA" id="ARBA00022989"/>
    </source>
</evidence>
<feature type="domain" description="RDD" evidence="7">
    <location>
        <begin position="19"/>
        <end position="160"/>
    </location>
</feature>
<dbReference type="KEGG" id="pact:CA264_01680"/>
<organism evidence="8 9">
    <name type="scientific">Pontibacter actiniarum</name>
    <dbReference type="NCBI Taxonomy" id="323450"/>
    <lineage>
        <taxon>Bacteria</taxon>
        <taxon>Pseudomonadati</taxon>
        <taxon>Bacteroidota</taxon>
        <taxon>Cytophagia</taxon>
        <taxon>Cytophagales</taxon>
        <taxon>Hymenobacteraceae</taxon>
        <taxon>Pontibacter</taxon>
    </lineage>
</organism>
<reference evidence="9" key="1">
    <citation type="submission" date="2017-05" db="EMBL/GenBank/DDBJ databases">
        <authorList>
            <person name="Ray J."/>
            <person name="Price M."/>
            <person name="Deutschbauer A."/>
        </authorList>
    </citation>
    <scope>NUCLEOTIDE SEQUENCE [LARGE SCALE GENOMIC DNA]</scope>
    <source>
        <strain evidence="9">DSM 19842</strain>
    </source>
</reference>
<evidence type="ECO:0000256" key="1">
    <source>
        <dbReference type="ARBA" id="ARBA00004651"/>
    </source>
</evidence>
<keyword evidence="5 6" id="KW-0472">Membrane</keyword>
<dbReference type="Pfam" id="PF06271">
    <property type="entry name" value="RDD"/>
    <property type="match status" value="1"/>
</dbReference>